<dbReference type="GO" id="GO:0003700">
    <property type="term" value="F:DNA-binding transcription factor activity"/>
    <property type="evidence" value="ECO:0007669"/>
    <property type="project" value="InterPro"/>
</dbReference>
<reference evidence="16" key="2">
    <citation type="submission" date="2025-09" db="UniProtKB">
        <authorList>
            <consortium name="Ensembl"/>
        </authorList>
    </citation>
    <scope>IDENTIFICATION</scope>
</reference>
<proteinExistence type="inferred from homology"/>
<dbReference type="Gene3D" id="1.10.565.10">
    <property type="entry name" value="Retinoid X Receptor"/>
    <property type="match status" value="1"/>
</dbReference>
<evidence type="ECO:0000256" key="1">
    <source>
        <dbReference type="ARBA" id="ARBA00005413"/>
    </source>
</evidence>
<keyword evidence="4 12" id="KW-0863">Zinc-finger</keyword>
<evidence type="ECO:0000256" key="2">
    <source>
        <dbReference type="ARBA" id="ARBA00022665"/>
    </source>
</evidence>
<dbReference type="Pfam" id="PF00105">
    <property type="entry name" value="zf-C4"/>
    <property type="match status" value="1"/>
</dbReference>
<evidence type="ECO:0000256" key="10">
    <source>
        <dbReference type="ARBA" id="ARBA00023170"/>
    </source>
</evidence>
<dbReference type="GO" id="GO:0005634">
    <property type="term" value="C:nucleus"/>
    <property type="evidence" value="ECO:0007669"/>
    <property type="project" value="UniProtKB-SubCell"/>
</dbReference>
<dbReference type="SUPFAM" id="SSF48508">
    <property type="entry name" value="Nuclear receptor ligand-binding domain"/>
    <property type="match status" value="1"/>
</dbReference>
<dbReference type="SUPFAM" id="SSF57716">
    <property type="entry name" value="Glucocorticoid receptor-like (DNA-binding domain)"/>
    <property type="match status" value="1"/>
</dbReference>
<evidence type="ECO:0000256" key="8">
    <source>
        <dbReference type="ARBA" id="ARBA00023125"/>
    </source>
</evidence>
<dbReference type="STRING" id="94237.ENSMMOP00000012690"/>
<keyword evidence="7" id="KW-0446">Lipid-binding</keyword>
<feature type="domain" description="NR LBD" evidence="15">
    <location>
        <begin position="110"/>
        <end position="296"/>
    </location>
</feature>
<dbReference type="InterPro" id="IPR001723">
    <property type="entry name" value="Nuclear_hrmn_rcpt"/>
</dbReference>
<evidence type="ECO:0000256" key="7">
    <source>
        <dbReference type="ARBA" id="ARBA00023121"/>
    </source>
</evidence>
<feature type="signal peptide" evidence="13">
    <location>
        <begin position="1"/>
        <end position="20"/>
    </location>
</feature>
<sequence>MLVSLAAVELCLVCGDLASGYHYGVASCEACKAFFKRTIQGNIEYNCPVMNECEVTKRRRKACQACRFHKCLQAGMMREGVRVDRVRGGRQTYKRRAEPGVSLYPPGLFPLPHVVSKLPVISHLLLTEPAPLAANQDDSTNDSSLRTLLTLCDLLNRQLLLLIGWAKQIPGFSGLSLVDQMSLLQSGWMEVLLVDVAWRSQGAVGEELVFAENLRLDDAQCRAAGLADLYEALRHLTAKYQAMKLSGEEAVTLKAMALANSGVFGGSCGSEEYLKIHRKVPSGDPVAFVLEMPVST</sequence>
<dbReference type="InterPro" id="IPR001628">
    <property type="entry name" value="Znf_hrmn_rcpt"/>
</dbReference>
<keyword evidence="2" id="KW-0754">Steroid-binding</keyword>
<dbReference type="GO" id="GO:0042562">
    <property type="term" value="F:hormone binding"/>
    <property type="evidence" value="ECO:0007669"/>
    <property type="project" value="UniProtKB-ARBA"/>
</dbReference>
<evidence type="ECO:0000256" key="4">
    <source>
        <dbReference type="ARBA" id="ARBA00022771"/>
    </source>
</evidence>
<protein>
    <submittedName>
        <fullName evidence="16">Uncharacterized protein</fullName>
    </submittedName>
</protein>
<keyword evidence="13" id="KW-0732">Signal</keyword>
<dbReference type="OMA" id="YRSANGW"/>
<dbReference type="InterPro" id="IPR000536">
    <property type="entry name" value="Nucl_hrmn_rcpt_lig-bd"/>
</dbReference>
<reference evidence="16" key="1">
    <citation type="submission" date="2025-08" db="UniProtKB">
        <authorList>
            <consortium name="Ensembl"/>
        </authorList>
    </citation>
    <scope>IDENTIFICATION</scope>
</reference>
<evidence type="ECO:0000313" key="17">
    <source>
        <dbReference type="Proteomes" id="UP000261620"/>
    </source>
</evidence>
<dbReference type="FunFam" id="3.30.50.10:FF:000139">
    <property type="entry name" value="Estrogen receptor beta a variant b"/>
    <property type="match status" value="1"/>
</dbReference>
<dbReference type="GO" id="GO:0033993">
    <property type="term" value="P:response to lipid"/>
    <property type="evidence" value="ECO:0007669"/>
    <property type="project" value="UniProtKB-ARBA"/>
</dbReference>
<evidence type="ECO:0000259" key="14">
    <source>
        <dbReference type="PROSITE" id="PS51030"/>
    </source>
</evidence>
<feature type="domain" description="Nuclear receptor" evidence="14">
    <location>
        <begin position="8"/>
        <end position="83"/>
    </location>
</feature>
<dbReference type="InterPro" id="IPR035500">
    <property type="entry name" value="NHR-like_dom_sf"/>
</dbReference>
<evidence type="ECO:0000256" key="13">
    <source>
        <dbReference type="SAM" id="SignalP"/>
    </source>
</evidence>
<evidence type="ECO:0000256" key="5">
    <source>
        <dbReference type="ARBA" id="ARBA00022833"/>
    </source>
</evidence>
<name>A0A3Q4B513_MOLML</name>
<dbReference type="Ensembl" id="ENSMMOT00000012900.1">
    <property type="protein sequence ID" value="ENSMMOP00000012690.1"/>
    <property type="gene ID" value="ENSMMOG00000009754.1"/>
</dbReference>
<evidence type="ECO:0000256" key="11">
    <source>
        <dbReference type="ARBA" id="ARBA00023242"/>
    </source>
</evidence>
<dbReference type="SMART" id="SM00399">
    <property type="entry name" value="ZnF_C4"/>
    <property type="match status" value="1"/>
</dbReference>
<dbReference type="Gene3D" id="3.30.50.10">
    <property type="entry name" value="Erythroid Transcription Factor GATA-1, subunit A"/>
    <property type="match status" value="1"/>
</dbReference>
<dbReference type="PROSITE" id="PS00031">
    <property type="entry name" value="NUCLEAR_REC_DBD_1"/>
    <property type="match status" value="1"/>
</dbReference>
<keyword evidence="6 12" id="KW-0805">Transcription regulation</keyword>
<keyword evidence="5 12" id="KW-0862">Zinc</keyword>
<evidence type="ECO:0000256" key="6">
    <source>
        <dbReference type="ARBA" id="ARBA00023015"/>
    </source>
</evidence>
<dbReference type="PROSITE" id="PS51030">
    <property type="entry name" value="NUCLEAR_REC_DBD_2"/>
    <property type="match status" value="1"/>
</dbReference>
<dbReference type="SMART" id="SM00430">
    <property type="entry name" value="HOLI"/>
    <property type="match status" value="1"/>
</dbReference>
<dbReference type="CDD" id="cd07170">
    <property type="entry name" value="NR_DBD_ERR"/>
    <property type="match status" value="1"/>
</dbReference>
<feature type="chain" id="PRO_5018591797" evidence="13">
    <location>
        <begin position="21"/>
        <end position="296"/>
    </location>
</feature>
<dbReference type="GO" id="GO:0008270">
    <property type="term" value="F:zinc ion binding"/>
    <property type="evidence" value="ECO:0007669"/>
    <property type="project" value="UniProtKB-KW"/>
</dbReference>
<dbReference type="AlphaFoldDB" id="A0A3Q4B513"/>
<dbReference type="GO" id="GO:0043565">
    <property type="term" value="F:sequence-specific DNA binding"/>
    <property type="evidence" value="ECO:0007669"/>
    <property type="project" value="InterPro"/>
</dbReference>
<keyword evidence="11 12" id="KW-0539">Nucleus</keyword>
<keyword evidence="17" id="KW-1185">Reference proteome</keyword>
<accession>A0A3Q4B513</accession>
<dbReference type="InterPro" id="IPR050200">
    <property type="entry name" value="Nuclear_hormone_rcpt_NR3"/>
</dbReference>
<keyword evidence="9 12" id="KW-0804">Transcription</keyword>
<dbReference type="GO" id="GO:0005496">
    <property type="term" value="F:steroid binding"/>
    <property type="evidence" value="ECO:0007669"/>
    <property type="project" value="UniProtKB-KW"/>
</dbReference>
<dbReference type="PANTHER" id="PTHR48092">
    <property type="entry name" value="KNIRPS-RELATED PROTEIN-RELATED"/>
    <property type="match status" value="1"/>
</dbReference>
<dbReference type="Proteomes" id="UP000261620">
    <property type="component" value="Unplaced"/>
</dbReference>
<keyword evidence="10 12" id="KW-0675">Receptor</keyword>
<comment type="subcellular location">
    <subcellularLocation>
        <location evidence="12">Nucleus</location>
    </subcellularLocation>
</comment>
<comment type="similarity">
    <text evidence="1">Belongs to the nuclear hormone receptor family. NR3 subfamily.</text>
</comment>
<evidence type="ECO:0000256" key="12">
    <source>
        <dbReference type="RuleBase" id="RU004334"/>
    </source>
</evidence>
<dbReference type="InterPro" id="IPR013088">
    <property type="entry name" value="Znf_NHR/GATA"/>
</dbReference>
<evidence type="ECO:0000313" key="16">
    <source>
        <dbReference type="Ensembl" id="ENSMMOP00000012690.1"/>
    </source>
</evidence>
<keyword evidence="3 12" id="KW-0479">Metal-binding</keyword>
<evidence type="ECO:0000259" key="15">
    <source>
        <dbReference type="PROSITE" id="PS51843"/>
    </source>
</evidence>
<evidence type="ECO:0000256" key="3">
    <source>
        <dbReference type="ARBA" id="ARBA00022723"/>
    </source>
</evidence>
<organism evidence="16 17">
    <name type="scientific">Mola mola</name>
    <name type="common">Ocean sunfish</name>
    <name type="synonym">Tetraodon mola</name>
    <dbReference type="NCBI Taxonomy" id="94237"/>
    <lineage>
        <taxon>Eukaryota</taxon>
        <taxon>Metazoa</taxon>
        <taxon>Chordata</taxon>
        <taxon>Craniata</taxon>
        <taxon>Vertebrata</taxon>
        <taxon>Euteleostomi</taxon>
        <taxon>Actinopterygii</taxon>
        <taxon>Neopterygii</taxon>
        <taxon>Teleostei</taxon>
        <taxon>Neoteleostei</taxon>
        <taxon>Acanthomorphata</taxon>
        <taxon>Eupercaria</taxon>
        <taxon>Tetraodontiformes</taxon>
        <taxon>Molidae</taxon>
        <taxon>Mola</taxon>
    </lineage>
</organism>
<dbReference type="PRINTS" id="PR00047">
    <property type="entry name" value="STROIDFINGER"/>
</dbReference>
<dbReference type="Pfam" id="PF00104">
    <property type="entry name" value="Hormone_recep"/>
    <property type="match status" value="1"/>
</dbReference>
<keyword evidence="8 12" id="KW-0238">DNA-binding</keyword>
<dbReference type="PRINTS" id="PR00398">
    <property type="entry name" value="STRDHORMONER"/>
</dbReference>
<dbReference type="PROSITE" id="PS51843">
    <property type="entry name" value="NR_LBD"/>
    <property type="match status" value="1"/>
</dbReference>
<evidence type="ECO:0000256" key="9">
    <source>
        <dbReference type="ARBA" id="ARBA00023163"/>
    </source>
</evidence>